<dbReference type="GO" id="GO:0032447">
    <property type="term" value="P:protein urmylation"/>
    <property type="evidence" value="ECO:0007669"/>
    <property type="project" value="TreeGrafter"/>
</dbReference>
<dbReference type="Gene3D" id="3.40.250.10">
    <property type="entry name" value="Rhodanese-like domain"/>
    <property type="match status" value="1"/>
</dbReference>
<dbReference type="PROSITE" id="PS50206">
    <property type="entry name" value="RHODANESE_3"/>
    <property type="match status" value="1"/>
</dbReference>
<dbReference type="PANTHER" id="PTHR10953:SF102">
    <property type="entry name" value="ADENYLYLTRANSFERASE AND SULFURTRANSFERASE MOCS3"/>
    <property type="match status" value="1"/>
</dbReference>
<proteinExistence type="inferred from homology"/>
<evidence type="ECO:0000256" key="7">
    <source>
        <dbReference type="ARBA" id="ARBA00030407"/>
    </source>
</evidence>
<evidence type="ECO:0000256" key="2">
    <source>
        <dbReference type="ARBA" id="ARBA00005426"/>
    </source>
</evidence>
<dbReference type="PANTHER" id="PTHR10953">
    <property type="entry name" value="UBIQUITIN-ACTIVATING ENZYME E1"/>
    <property type="match status" value="1"/>
</dbReference>
<dbReference type="GO" id="GO:0006777">
    <property type="term" value="P:Mo-molybdopterin cofactor biosynthetic process"/>
    <property type="evidence" value="ECO:0007669"/>
    <property type="project" value="InterPro"/>
</dbReference>
<dbReference type="GO" id="GO:0004792">
    <property type="term" value="F:thiosulfate-cyanide sulfurtransferase activity"/>
    <property type="evidence" value="ECO:0007669"/>
    <property type="project" value="TreeGrafter"/>
</dbReference>
<evidence type="ECO:0000259" key="11">
    <source>
        <dbReference type="PROSITE" id="PS50206"/>
    </source>
</evidence>
<dbReference type="EMBL" id="QEQK01000020">
    <property type="protein sequence ID" value="PWN54655.1"/>
    <property type="molecule type" value="Genomic_DNA"/>
</dbReference>
<dbReference type="Pfam" id="PF02391">
    <property type="entry name" value="MoaE"/>
    <property type="match status" value="1"/>
</dbReference>
<evidence type="ECO:0000256" key="4">
    <source>
        <dbReference type="ARBA" id="ARBA00013858"/>
    </source>
</evidence>
<dbReference type="UniPathway" id="UPA00344"/>
<comment type="subunit">
    <text evidence="5">Heterotetramer of 2 MoaD subunits and 2 MoaE subunits. Also stable as homodimer. The enzyme changes between these two forms during catalysis.</text>
</comment>
<dbReference type="GO" id="GO:0005737">
    <property type="term" value="C:cytoplasm"/>
    <property type="evidence" value="ECO:0007669"/>
    <property type="project" value="TreeGrafter"/>
</dbReference>
<dbReference type="CDD" id="cd00756">
    <property type="entry name" value="MoaE"/>
    <property type="match status" value="1"/>
</dbReference>
<protein>
    <recommendedName>
        <fullName evidence="4">Molybdopterin synthase catalytic subunit</fullName>
        <ecNumber evidence="3">2.8.1.12</ecNumber>
    </recommendedName>
    <alternativeName>
        <fullName evidence="8">MPT synthase subunit 2</fullName>
    </alternativeName>
    <alternativeName>
        <fullName evidence="6">Molybdenum cofactor biosynthesis protein E</fullName>
    </alternativeName>
    <alternativeName>
        <fullName evidence="7">Molybdopterin-converting factor large subunit</fullName>
    </alternativeName>
    <alternativeName>
        <fullName evidence="9">Molybdopterin-converting factor subunit 2</fullName>
    </alternativeName>
</protein>
<dbReference type="EC" id="2.8.1.12" evidence="3"/>
<dbReference type="InterPro" id="IPR001763">
    <property type="entry name" value="Rhodanese-like_dom"/>
</dbReference>
<evidence type="ECO:0000256" key="10">
    <source>
        <dbReference type="ARBA" id="ARBA00049878"/>
    </source>
</evidence>
<dbReference type="SUPFAM" id="SSF54690">
    <property type="entry name" value="Molybdopterin synthase subunit MoaE"/>
    <property type="match status" value="1"/>
</dbReference>
<sequence>MFRLTDQAIDITAAAAALSDPHSGGFVEFRGCVRNHHHGRSVEQLHYSAYPALAITEGERILEEARQRYAIDAVACIHRTGDLQIGDTAVWVGVGAAHRDAAFAACRYVIDEVKRRLPVWKHERYLDGETQWVGCQGCADHGHDPRYDRQQRVPGVGEAGQQRLRQAHVAVVGVGALGCPVADLLAGAGVGRLTLIDPDRVELSNLHRQSLYAEADVGALKVDAARRRLLERNSSTVIDARPQALAAGNDTAWLDDADLVVDCSDDPASKQWVTHRARVSGRPCIVGGVHQLAGGLFVSPRQAQDGVCWACISAQGSDCGDQGVLGPTPAVIGAAMAGEALRRLIGLDSALAGRWTVLDFGSGQFQRFVPKQRKTCRCHQEADGRSDAVQRDRLDPALHWIDLREATERRLRPLPGAQPLAFDEAMAGRGLEPDQRYLLICTSGRRSEAVCHTLREQGFGQVWTLTGGVRALPDESTPLACSA</sequence>
<name>A0A383XPV1_9GAMM</name>
<dbReference type="Pfam" id="PF00581">
    <property type="entry name" value="Rhodanese"/>
    <property type="match status" value="1"/>
</dbReference>
<evidence type="ECO:0000256" key="1">
    <source>
        <dbReference type="ARBA" id="ARBA00005046"/>
    </source>
</evidence>
<organism evidence="12 13">
    <name type="scientific">Abyssibacter profundi</name>
    <dbReference type="NCBI Taxonomy" id="2182787"/>
    <lineage>
        <taxon>Bacteria</taxon>
        <taxon>Pseudomonadati</taxon>
        <taxon>Pseudomonadota</taxon>
        <taxon>Gammaproteobacteria</taxon>
        <taxon>Chromatiales</taxon>
        <taxon>Oceanococcaceae</taxon>
        <taxon>Abyssibacter</taxon>
    </lineage>
</organism>
<dbReference type="InterPro" id="IPR045886">
    <property type="entry name" value="ThiF/MoeB/HesA"/>
</dbReference>
<keyword evidence="13" id="KW-1185">Reference proteome</keyword>
<evidence type="ECO:0000256" key="6">
    <source>
        <dbReference type="ARBA" id="ARBA00029745"/>
    </source>
</evidence>
<dbReference type="GO" id="GO:0002143">
    <property type="term" value="P:tRNA wobble position uridine thiolation"/>
    <property type="evidence" value="ECO:0007669"/>
    <property type="project" value="TreeGrafter"/>
</dbReference>
<dbReference type="InterPro" id="IPR000594">
    <property type="entry name" value="ThiF_NAD_FAD-bd"/>
</dbReference>
<evidence type="ECO:0000313" key="12">
    <source>
        <dbReference type="EMBL" id="PWN54655.1"/>
    </source>
</evidence>
<dbReference type="OrthoDB" id="9803224at2"/>
<comment type="catalytic activity">
    <reaction evidence="10">
        <text>2 [molybdopterin-synthase sulfur-carrier protein]-C-terminal-Gly-aminoethanethioate + cyclic pyranopterin phosphate + H2O = molybdopterin + 2 [molybdopterin-synthase sulfur-carrier protein]-C-terminal Gly-Gly + 2 H(+)</text>
        <dbReference type="Rhea" id="RHEA:26333"/>
        <dbReference type="Rhea" id="RHEA-COMP:12202"/>
        <dbReference type="Rhea" id="RHEA-COMP:19907"/>
        <dbReference type="ChEBI" id="CHEBI:15377"/>
        <dbReference type="ChEBI" id="CHEBI:15378"/>
        <dbReference type="ChEBI" id="CHEBI:58698"/>
        <dbReference type="ChEBI" id="CHEBI:59648"/>
        <dbReference type="ChEBI" id="CHEBI:90778"/>
        <dbReference type="ChEBI" id="CHEBI:232372"/>
        <dbReference type="EC" id="2.8.1.12"/>
    </reaction>
</comment>
<dbReference type="Proteomes" id="UP000251800">
    <property type="component" value="Unassembled WGS sequence"/>
</dbReference>
<dbReference type="InterPro" id="IPR035985">
    <property type="entry name" value="Ubiquitin-activating_enz"/>
</dbReference>
<comment type="similarity">
    <text evidence="2">Belongs to the MoaE family.</text>
</comment>
<dbReference type="SUPFAM" id="SSF52821">
    <property type="entry name" value="Rhodanese/Cell cycle control phosphatase"/>
    <property type="match status" value="1"/>
</dbReference>
<dbReference type="GO" id="GO:0042292">
    <property type="term" value="F:URM1 activating enzyme activity"/>
    <property type="evidence" value="ECO:0007669"/>
    <property type="project" value="TreeGrafter"/>
</dbReference>
<reference evidence="12 13" key="1">
    <citation type="submission" date="2018-05" db="EMBL/GenBank/DDBJ databases">
        <title>Abyssibacter profundi OUC007T gen. nov., sp. nov, a marine bacterium isolated from seawater of the Mariana Trench.</title>
        <authorList>
            <person name="Zhou S."/>
        </authorList>
    </citation>
    <scope>NUCLEOTIDE SEQUENCE [LARGE SCALE GENOMIC DNA]</scope>
    <source>
        <strain evidence="12 13">OUC007</strain>
    </source>
</reference>
<dbReference type="SMART" id="SM00450">
    <property type="entry name" value="RHOD"/>
    <property type="match status" value="1"/>
</dbReference>
<evidence type="ECO:0000256" key="8">
    <source>
        <dbReference type="ARBA" id="ARBA00030781"/>
    </source>
</evidence>
<gene>
    <name evidence="12" type="ORF">DEH80_16235</name>
</gene>
<dbReference type="AlphaFoldDB" id="A0A383XPV1"/>
<dbReference type="InterPro" id="IPR003448">
    <property type="entry name" value="Mopterin_biosynth_MoaE"/>
</dbReference>
<evidence type="ECO:0000313" key="13">
    <source>
        <dbReference type="Proteomes" id="UP000251800"/>
    </source>
</evidence>
<evidence type="ECO:0000256" key="3">
    <source>
        <dbReference type="ARBA" id="ARBA00011950"/>
    </source>
</evidence>
<dbReference type="GO" id="GO:0016779">
    <property type="term" value="F:nucleotidyltransferase activity"/>
    <property type="evidence" value="ECO:0007669"/>
    <property type="project" value="TreeGrafter"/>
</dbReference>
<dbReference type="RefSeq" id="WP_109721576.1">
    <property type="nucleotide sequence ID" value="NZ_QEQK01000020.1"/>
</dbReference>
<evidence type="ECO:0000256" key="5">
    <source>
        <dbReference type="ARBA" id="ARBA00026066"/>
    </source>
</evidence>
<dbReference type="CDD" id="cd00757">
    <property type="entry name" value="ThiF_MoeB_HesA_family"/>
    <property type="match status" value="1"/>
</dbReference>
<dbReference type="InterPro" id="IPR036873">
    <property type="entry name" value="Rhodanese-like_dom_sf"/>
</dbReference>
<dbReference type="Gene3D" id="3.40.50.720">
    <property type="entry name" value="NAD(P)-binding Rossmann-like Domain"/>
    <property type="match status" value="1"/>
</dbReference>
<dbReference type="Pfam" id="PF00899">
    <property type="entry name" value="ThiF"/>
    <property type="match status" value="1"/>
</dbReference>
<accession>A0A383XPV1</accession>
<comment type="caution">
    <text evidence="12">The sequence shown here is derived from an EMBL/GenBank/DDBJ whole genome shotgun (WGS) entry which is preliminary data.</text>
</comment>
<dbReference type="GO" id="GO:0030366">
    <property type="term" value="F:molybdopterin synthase activity"/>
    <property type="evidence" value="ECO:0007669"/>
    <property type="project" value="UniProtKB-EC"/>
</dbReference>
<feature type="domain" description="Rhodanese" evidence="11">
    <location>
        <begin position="394"/>
        <end position="478"/>
    </location>
</feature>
<dbReference type="Gene3D" id="3.90.1170.40">
    <property type="entry name" value="Molybdopterin biosynthesis MoaE subunit"/>
    <property type="match status" value="1"/>
</dbReference>
<evidence type="ECO:0000256" key="9">
    <source>
        <dbReference type="ARBA" id="ARBA00032474"/>
    </source>
</evidence>
<comment type="pathway">
    <text evidence="1">Cofactor biosynthesis; molybdopterin biosynthesis.</text>
</comment>
<dbReference type="SUPFAM" id="SSF69572">
    <property type="entry name" value="Activating enzymes of the ubiquitin-like proteins"/>
    <property type="match status" value="1"/>
</dbReference>
<dbReference type="CDD" id="cd00158">
    <property type="entry name" value="RHOD"/>
    <property type="match status" value="1"/>
</dbReference>
<dbReference type="InterPro" id="IPR036563">
    <property type="entry name" value="MoaE_sf"/>
</dbReference>